<proteinExistence type="predicted"/>
<organism evidence="1 2">
    <name type="scientific">Smallanthus sonchifolius</name>
    <dbReference type="NCBI Taxonomy" id="185202"/>
    <lineage>
        <taxon>Eukaryota</taxon>
        <taxon>Viridiplantae</taxon>
        <taxon>Streptophyta</taxon>
        <taxon>Embryophyta</taxon>
        <taxon>Tracheophyta</taxon>
        <taxon>Spermatophyta</taxon>
        <taxon>Magnoliopsida</taxon>
        <taxon>eudicotyledons</taxon>
        <taxon>Gunneridae</taxon>
        <taxon>Pentapetalae</taxon>
        <taxon>asterids</taxon>
        <taxon>campanulids</taxon>
        <taxon>Asterales</taxon>
        <taxon>Asteraceae</taxon>
        <taxon>Asteroideae</taxon>
        <taxon>Heliantheae alliance</taxon>
        <taxon>Millerieae</taxon>
        <taxon>Smallanthus</taxon>
    </lineage>
</organism>
<name>A0ACB9A8K8_9ASTR</name>
<protein>
    <submittedName>
        <fullName evidence="1">Uncharacterized protein</fullName>
    </submittedName>
</protein>
<reference evidence="2" key="1">
    <citation type="journal article" date="2022" name="Mol. Ecol. Resour.">
        <title>The genomes of chicory, endive, great burdock and yacon provide insights into Asteraceae palaeo-polyploidization history and plant inulin production.</title>
        <authorList>
            <person name="Fan W."/>
            <person name="Wang S."/>
            <person name="Wang H."/>
            <person name="Wang A."/>
            <person name="Jiang F."/>
            <person name="Liu H."/>
            <person name="Zhao H."/>
            <person name="Xu D."/>
            <person name="Zhang Y."/>
        </authorList>
    </citation>
    <scope>NUCLEOTIDE SEQUENCE [LARGE SCALE GENOMIC DNA]</scope>
    <source>
        <strain evidence="2">cv. Yunnan</strain>
    </source>
</reference>
<dbReference type="Proteomes" id="UP001056120">
    <property type="component" value="Linkage Group LG25"/>
</dbReference>
<dbReference type="EMBL" id="CM042042">
    <property type="protein sequence ID" value="KAI3706096.1"/>
    <property type="molecule type" value="Genomic_DNA"/>
</dbReference>
<evidence type="ECO:0000313" key="1">
    <source>
        <dbReference type="EMBL" id="KAI3706096.1"/>
    </source>
</evidence>
<reference evidence="1 2" key="2">
    <citation type="journal article" date="2022" name="Mol. Ecol. Resour.">
        <title>The genomes of chicory, endive, great burdock and yacon provide insights into Asteraceae paleo-polyploidization history and plant inulin production.</title>
        <authorList>
            <person name="Fan W."/>
            <person name="Wang S."/>
            <person name="Wang H."/>
            <person name="Wang A."/>
            <person name="Jiang F."/>
            <person name="Liu H."/>
            <person name="Zhao H."/>
            <person name="Xu D."/>
            <person name="Zhang Y."/>
        </authorList>
    </citation>
    <scope>NUCLEOTIDE SEQUENCE [LARGE SCALE GENOMIC DNA]</scope>
    <source>
        <strain evidence="2">cv. Yunnan</strain>
        <tissue evidence="1">Leaves</tissue>
    </source>
</reference>
<accession>A0ACB9A8K8</accession>
<evidence type="ECO:0000313" key="2">
    <source>
        <dbReference type="Proteomes" id="UP001056120"/>
    </source>
</evidence>
<comment type="caution">
    <text evidence="1">The sequence shown here is derived from an EMBL/GenBank/DDBJ whole genome shotgun (WGS) entry which is preliminary data.</text>
</comment>
<gene>
    <name evidence="1" type="ORF">L1987_76351</name>
</gene>
<sequence>MRSVLLYVNCEFFCERQYQAPDELMALFLSWYAILSLPLQVLKVGIGGFMSNRPSIPKGSTTPIDYVYIQYAGGVAKLPVKQASKFLYCYNLILLMLTLDFKVSFMGYQILLAALWSKKNHADFAQEVDSLAHAIADEMHKVYTKELRPTPVPLTVDGEVIDEEDMYFLDANNESDDDVEGKDVDEKDGADLEKSPLIVGTEVLSLPALQYVVVVGTSHSSNPPSFINNSPKSMAISDMVVGNLTILYLTAIAVIKVYGYLIGRYYGGVAVLVMSTAVVGGLLVGALTWDVSRKVVTCGTVTRGDDEVAHEMCRGGICWHGVAVKSPASQVRFRLPQRHAMNRQ</sequence>
<keyword evidence="2" id="KW-1185">Reference proteome</keyword>